<dbReference type="Proteomes" id="UP000594638">
    <property type="component" value="Unassembled WGS sequence"/>
</dbReference>
<proteinExistence type="predicted"/>
<protein>
    <submittedName>
        <fullName evidence="1">Uncharacterized protein</fullName>
    </submittedName>
</protein>
<accession>A0A8S0U065</accession>
<dbReference type="EMBL" id="CACTIH010007379">
    <property type="protein sequence ID" value="CAA3011791.1"/>
    <property type="molecule type" value="Genomic_DNA"/>
</dbReference>
<evidence type="ECO:0000313" key="1">
    <source>
        <dbReference type="EMBL" id="CAA3011791.1"/>
    </source>
</evidence>
<gene>
    <name evidence="1" type="ORF">OLEA9_A047480</name>
</gene>
<dbReference type="AlphaFoldDB" id="A0A8S0U065"/>
<evidence type="ECO:0000313" key="2">
    <source>
        <dbReference type="Proteomes" id="UP000594638"/>
    </source>
</evidence>
<dbReference type="Gramene" id="OE9A047480T1">
    <property type="protein sequence ID" value="OE9A047480C1"/>
    <property type="gene ID" value="OE9A047480"/>
</dbReference>
<organism evidence="1 2">
    <name type="scientific">Olea europaea subsp. europaea</name>
    <dbReference type="NCBI Taxonomy" id="158383"/>
    <lineage>
        <taxon>Eukaryota</taxon>
        <taxon>Viridiplantae</taxon>
        <taxon>Streptophyta</taxon>
        <taxon>Embryophyta</taxon>
        <taxon>Tracheophyta</taxon>
        <taxon>Spermatophyta</taxon>
        <taxon>Magnoliopsida</taxon>
        <taxon>eudicotyledons</taxon>
        <taxon>Gunneridae</taxon>
        <taxon>Pentapetalae</taxon>
        <taxon>asterids</taxon>
        <taxon>lamiids</taxon>
        <taxon>Lamiales</taxon>
        <taxon>Oleaceae</taxon>
        <taxon>Oleeae</taxon>
        <taxon>Olea</taxon>
    </lineage>
</organism>
<comment type="caution">
    <text evidence="1">The sequence shown here is derived from an EMBL/GenBank/DDBJ whole genome shotgun (WGS) entry which is preliminary data.</text>
</comment>
<keyword evidence="2" id="KW-1185">Reference proteome</keyword>
<reference evidence="1 2" key="1">
    <citation type="submission" date="2019-12" db="EMBL/GenBank/DDBJ databases">
        <authorList>
            <person name="Alioto T."/>
            <person name="Alioto T."/>
            <person name="Gomez Garrido J."/>
        </authorList>
    </citation>
    <scope>NUCLEOTIDE SEQUENCE [LARGE SCALE GENOMIC DNA]</scope>
</reference>
<sequence>MERRNYSSRAIQKSSIENKFAVYTFNNYTNLETIMPEDYYYRFQYRQWLRFMVRRFVDGCQWVSICASVLAEASVGPSVAGASAGVHFGHPIGYRNVPIA</sequence>
<name>A0A8S0U065_OLEEU</name>